<dbReference type="InterPro" id="IPR043833">
    <property type="entry name" value="DUF5810"/>
</dbReference>
<dbReference type="EMBL" id="JBHTAG010000002">
    <property type="protein sequence ID" value="MFC7096989.1"/>
    <property type="molecule type" value="Genomic_DNA"/>
</dbReference>
<dbReference type="Proteomes" id="UP001596388">
    <property type="component" value="Unassembled WGS sequence"/>
</dbReference>
<dbReference type="GeneID" id="79269113"/>
<sequence>MGYACPVCETPQRDGEHLANHLAFTAMLRNDEHEAWLDEHVDDWGDRTPADLASVVTEHAAEREYDEVFEDTAGSTGGRPRGERGADATREHGGGHDHAHGHQHGHGDPARPDVSGGGAMGGAAEAVVDDAVESVLEEAQELTEAMYGLDEDAEDRSTGGDETASDTDDADEE</sequence>
<gene>
    <name evidence="2" type="ORF">ACFQKD_06700</name>
</gene>
<evidence type="ECO:0000256" key="1">
    <source>
        <dbReference type="SAM" id="MobiDB-lite"/>
    </source>
</evidence>
<feature type="compositionally biased region" description="Basic and acidic residues" evidence="1">
    <location>
        <begin position="80"/>
        <end position="111"/>
    </location>
</feature>
<accession>A0ABD5WTU5</accession>
<keyword evidence="3" id="KW-1185">Reference proteome</keyword>
<dbReference type="RefSeq" id="WP_276238532.1">
    <property type="nucleotide sequence ID" value="NZ_CP119989.1"/>
</dbReference>
<dbReference type="Pfam" id="PF19126">
    <property type="entry name" value="DUF5810"/>
    <property type="match status" value="1"/>
</dbReference>
<comment type="caution">
    <text evidence="2">The sequence shown here is derived from an EMBL/GenBank/DDBJ whole genome shotgun (WGS) entry which is preliminary data.</text>
</comment>
<protein>
    <submittedName>
        <fullName evidence="2">DUF5810 domain-containing protein</fullName>
    </submittedName>
</protein>
<organism evidence="2 3">
    <name type="scientific">Halobaculum marinum</name>
    <dbReference type="NCBI Taxonomy" id="3031996"/>
    <lineage>
        <taxon>Archaea</taxon>
        <taxon>Methanobacteriati</taxon>
        <taxon>Methanobacteriota</taxon>
        <taxon>Stenosarchaea group</taxon>
        <taxon>Halobacteria</taxon>
        <taxon>Halobacteriales</taxon>
        <taxon>Haloferacaceae</taxon>
        <taxon>Halobaculum</taxon>
    </lineage>
</organism>
<feature type="region of interest" description="Disordered" evidence="1">
    <location>
        <begin position="62"/>
        <end position="173"/>
    </location>
</feature>
<dbReference type="AlphaFoldDB" id="A0ABD5WTU5"/>
<name>A0ABD5WTU5_9EURY</name>
<evidence type="ECO:0000313" key="2">
    <source>
        <dbReference type="EMBL" id="MFC7096989.1"/>
    </source>
</evidence>
<feature type="compositionally biased region" description="Acidic residues" evidence="1">
    <location>
        <begin position="127"/>
        <end position="141"/>
    </location>
</feature>
<evidence type="ECO:0000313" key="3">
    <source>
        <dbReference type="Proteomes" id="UP001596388"/>
    </source>
</evidence>
<feature type="compositionally biased region" description="Acidic residues" evidence="1">
    <location>
        <begin position="163"/>
        <end position="173"/>
    </location>
</feature>
<reference evidence="2 3" key="1">
    <citation type="journal article" date="2019" name="Int. J. Syst. Evol. Microbiol.">
        <title>The Global Catalogue of Microorganisms (GCM) 10K type strain sequencing project: providing services to taxonomists for standard genome sequencing and annotation.</title>
        <authorList>
            <consortium name="The Broad Institute Genomics Platform"/>
            <consortium name="The Broad Institute Genome Sequencing Center for Infectious Disease"/>
            <person name="Wu L."/>
            <person name="Ma J."/>
        </authorList>
    </citation>
    <scope>NUCLEOTIDE SEQUENCE [LARGE SCALE GENOMIC DNA]</scope>
    <source>
        <strain evidence="2 3">DT55</strain>
    </source>
</reference>
<proteinExistence type="predicted"/>